<proteinExistence type="predicted"/>
<comment type="caution">
    <text evidence="1">The sequence shown here is derived from an EMBL/GenBank/DDBJ whole genome shotgun (WGS) entry which is preliminary data.</text>
</comment>
<dbReference type="EMBL" id="JAUSVK010000001">
    <property type="protein sequence ID" value="MDQ0395188.1"/>
    <property type="molecule type" value="Genomic_DNA"/>
</dbReference>
<dbReference type="Proteomes" id="UP001237448">
    <property type="component" value="Unassembled WGS sequence"/>
</dbReference>
<gene>
    <name evidence="1" type="ORF">J3R73_004980</name>
</gene>
<evidence type="ECO:0000313" key="2">
    <source>
        <dbReference type="Proteomes" id="UP001237448"/>
    </source>
</evidence>
<organism evidence="1 2">
    <name type="scientific">Labrys monachus</name>
    <dbReference type="NCBI Taxonomy" id="217067"/>
    <lineage>
        <taxon>Bacteria</taxon>
        <taxon>Pseudomonadati</taxon>
        <taxon>Pseudomonadota</taxon>
        <taxon>Alphaproteobacteria</taxon>
        <taxon>Hyphomicrobiales</taxon>
        <taxon>Xanthobacteraceae</taxon>
        <taxon>Labrys</taxon>
    </lineage>
</organism>
<sequence length="214" mass="23143">MPKKLPHPRLTANKARCTVCAHPDRVLIEMARISGVSLDNIAAKYSIGRDAVWRHMEHLPPDRRAMLIADVPMQDLVEKAAAEGVGLLDYLAIIRSTLISQMLAAAACNDRNATANLAGRATEVLREIGKLTGELMESARSITTINNNVTQNAVTLMASPLFGQLETMLMRELAPYPEAMRAVVAGLMKLQDIPVPQIDGIALPAAEAYHADAA</sequence>
<dbReference type="RefSeq" id="WP_307433643.1">
    <property type="nucleotide sequence ID" value="NZ_JAUSVK010000001.1"/>
</dbReference>
<evidence type="ECO:0000313" key="1">
    <source>
        <dbReference type="EMBL" id="MDQ0395188.1"/>
    </source>
</evidence>
<accession>A0ABU0FKP2</accession>
<reference evidence="1 2" key="1">
    <citation type="submission" date="2023-07" db="EMBL/GenBank/DDBJ databases">
        <title>Genomic Encyclopedia of Type Strains, Phase IV (KMG-IV): sequencing the most valuable type-strain genomes for metagenomic binning, comparative biology and taxonomic classification.</title>
        <authorList>
            <person name="Goeker M."/>
        </authorList>
    </citation>
    <scope>NUCLEOTIDE SEQUENCE [LARGE SCALE GENOMIC DNA]</scope>
    <source>
        <strain evidence="1 2">DSM 5896</strain>
    </source>
</reference>
<protein>
    <submittedName>
        <fullName evidence="1">Uncharacterized protein</fullName>
    </submittedName>
</protein>
<keyword evidence="2" id="KW-1185">Reference proteome</keyword>
<name>A0ABU0FKP2_9HYPH</name>